<proteinExistence type="predicted"/>
<dbReference type="Pfam" id="PF12957">
    <property type="entry name" value="DUF3846"/>
    <property type="match status" value="1"/>
</dbReference>
<sequence>MTKVLVARPGEGASFQQMPNELNELVGGSVQCVQLEHNYILYCNHEGNVLDLPANPYFARGIVKGNFVISKTDQNGNNLGLDADDYAFVMKTYIQNQHVNVK</sequence>
<name>A0ABT4QEQ0_9BACL</name>
<gene>
    <name evidence="2" type="ORF">O9H85_23700</name>
</gene>
<evidence type="ECO:0000313" key="3">
    <source>
        <dbReference type="Proteomes" id="UP001527882"/>
    </source>
</evidence>
<organism evidence="2 3">
    <name type="scientific">Paenibacillus gyeongsangnamensis</name>
    <dbReference type="NCBI Taxonomy" id="3388067"/>
    <lineage>
        <taxon>Bacteria</taxon>
        <taxon>Bacillati</taxon>
        <taxon>Bacillota</taxon>
        <taxon>Bacilli</taxon>
        <taxon>Bacillales</taxon>
        <taxon>Paenibacillaceae</taxon>
        <taxon>Paenibacillus</taxon>
    </lineage>
</organism>
<keyword evidence="3" id="KW-1185">Reference proteome</keyword>
<dbReference type="Proteomes" id="UP001527882">
    <property type="component" value="Unassembled WGS sequence"/>
</dbReference>
<reference evidence="2 3" key="1">
    <citation type="submission" date="2022-12" db="EMBL/GenBank/DDBJ databases">
        <title>Draft genome sequence of Paenibacillus sp. dW9.</title>
        <authorList>
            <person name="Choi E.-W."/>
            <person name="Kim D.-U."/>
        </authorList>
    </citation>
    <scope>NUCLEOTIDE SEQUENCE [LARGE SCALE GENOMIC DNA]</scope>
    <source>
        <strain evidence="3">dW9</strain>
    </source>
</reference>
<comment type="caution">
    <text evidence="2">The sequence shown here is derived from an EMBL/GenBank/DDBJ whole genome shotgun (WGS) entry which is preliminary data.</text>
</comment>
<dbReference type="EMBL" id="JAQAGZ010000017">
    <property type="protein sequence ID" value="MCZ8515359.1"/>
    <property type="molecule type" value="Genomic_DNA"/>
</dbReference>
<evidence type="ECO:0000259" key="1">
    <source>
        <dbReference type="Pfam" id="PF12957"/>
    </source>
</evidence>
<evidence type="ECO:0000313" key="2">
    <source>
        <dbReference type="EMBL" id="MCZ8515359.1"/>
    </source>
</evidence>
<protein>
    <submittedName>
        <fullName evidence="2">DUF3846 domain-containing protein</fullName>
    </submittedName>
</protein>
<feature type="domain" description="DUF3846" evidence="1">
    <location>
        <begin position="3"/>
        <end position="88"/>
    </location>
</feature>
<dbReference type="RefSeq" id="WP_269883890.1">
    <property type="nucleotide sequence ID" value="NZ_JAQAGZ010000017.1"/>
</dbReference>
<dbReference type="InterPro" id="IPR024559">
    <property type="entry name" value="DUF3846"/>
</dbReference>
<accession>A0ABT4QEQ0</accession>